<dbReference type="PANTHER" id="PTHR42146">
    <property type="entry name" value="3',5'-CYCLIC-NUCLEOTIDE PHOSPHODIESTERASE"/>
    <property type="match status" value="1"/>
</dbReference>
<dbReference type="Gene3D" id="3.10.310.30">
    <property type="match status" value="1"/>
</dbReference>
<dbReference type="InterPro" id="IPR038763">
    <property type="entry name" value="DHH_sf"/>
</dbReference>
<evidence type="ECO:0000313" key="1">
    <source>
        <dbReference type="EMBL" id="HEF86824.1"/>
    </source>
</evidence>
<dbReference type="AlphaFoldDB" id="A0A7C2FWS1"/>
<accession>A0A7C2FWS1</accession>
<comment type="caution">
    <text evidence="1">The sequence shown here is derived from an EMBL/GenBank/DDBJ whole genome shotgun (WGS) entry which is preliminary data.</text>
</comment>
<reference evidence="1" key="1">
    <citation type="journal article" date="2020" name="mSystems">
        <title>Genome- and Community-Level Interaction Insights into Carbon Utilization and Element Cycling Functions of Hydrothermarchaeota in Hydrothermal Sediment.</title>
        <authorList>
            <person name="Zhou Z."/>
            <person name="Liu Y."/>
            <person name="Xu W."/>
            <person name="Pan J."/>
            <person name="Luo Z.H."/>
            <person name="Li M."/>
        </authorList>
    </citation>
    <scope>NUCLEOTIDE SEQUENCE [LARGE SCALE GENOMIC DNA]</scope>
    <source>
        <strain evidence="1">SpSt-23</strain>
    </source>
</reference>
<dbReference type="EMBL" id="DSJT01000003">
    <property type="protein sequence ID" value="HEF86824.1"/>
    <property type="molecule type" value="Genomic_DNA"/>
</dbReference>
<dbReference type="PANTHER" id="PTHR42146:SF1">
    <property type="entry name" value="OLIGORIBONUCLEASE NRNB"/>
    <property type="match status" value="1"/>
</dbReference>
<protein>
    <submittedName>
        <fullName evidence="1">Phosphohydrolase</fullName>
    </submittedName>
</protein>
<name>A0A7C2FWS1_9CREN</name>
<proteinExistence type="predicted"/>
<sequence>MKNSRRKGIITHWDIDGLASAVILSRALNPERKILSSVNSVSRYIEELLSLGLNEIWIADLNPASSMKNQLNMAFEKARRLGVRLYWFDHHQWSQDVAGLFKQYSEIVFLMNDPSKVASGIVANYLGVGGDEYYRKLISLAYDDDFFENKFEITRVYRRVLKWDGWDIRYRVLESLLQGDLEPRWLIDYYVSEVKNVYENLIREAIGRMEIVEKNGVKLLIFPDVDPRVHPGELIEVVVKQGFLAHAYVVRYPRGISLRSDYVDVSQIASLYGGGGHSRVAGIPGGVRIEAVLKTILEAFEKHGVNRPIYIS</sequence>
<gene>
    <name evidence="1" type="ORF">ENP55_00640</name>
</gene>
<dbReference type="InterPro" id="IPR052968">
    <property type="entry name" value="Nucleotide_metab_enz"/>
</dbReference>
<organism evidence="1">
    <name type="scientific">Thermosphaera aggregans</name>
    <dbReference type="NCBI Taxonomy" id="54254"/>
    <lineage>
        <taxon>Archaea</taxon>
        <taxon>Thermoproteota</taxon>
        <taxon>Thermoprotei</taxon>
        <taxon>Desulfurococcales</taxon>
        <taxon>Desulfurococcaceae</taxon>
        <taxon>Thermosphaera</taxon>
    </lineage>
</organism>
<keyword evidence="1" id="KW-0378">Hydrolase</keyword>
<dbReference type="SUPFAM" id="SSF64182">
    <property type="entry name" value="DHH phosphoesterases"/>
    <property type="match status" value="1"/>
</dbReference>
<dbReference type="GO" id="GO:0016787">
    <property type="term" value="F:hydrolase activity"/>
    <property type="evidence" value="ECO:0007669"/>
    <property type="project" value="UniProtKB-KW"/>
</dbReference>